<proteinExistence type="predicted"/>
<reference evidence="1 2" key="1">
    <citation type="submission" date="2024-03" db="EMBL/GenBank/DDBJ databases">
        <title>Adaptation during the transition from Ophiocordyceps entomopathogen to insect associate is accompanied by gene loss and intensified selection.</title>
        <authorList>
            <person name="Ward C.M."/>
            <person name="Onetto C.A."/>
            <person name="Borneman A.R."/>
        </authorList>
    </citation>
    <scope>NUCLEOTIDE SEQUENCE [LARGE SCALE GENOMIC DNA]</scope>
    <source>
        <strain evidence="1">AWRI1</strain>
        <tissue evidence="1">Single Adult Female</tissue>
    </source>
</reference>
<sequence>MYMYYDTYATTNHDDRSSSHSLKRYACMLKMKKIKIGKPLLTSAKHYGHQQEDENGGQHGDIGSAMDLMTHQTAHHFSPPLPDREGQDVVSRYDDVTICGSYVLSGYNDVIICVYYVIIGYDDVIKRGESKRRCVGELKSDSSSNSGGSNINLKRTRKEERMRIALWVNDARQRYKKAGESCTASRKRIQMSKSTKRGENTDRVKQENEEVVLGRSFRHNRYTYNRLNNGDGAPFHFAELYAAGARRGEGIRWPTRGAKIFWHPAEEGSTLFLALPQPGRGGSADGEVPLKGFRVRERIG</sequence>
<evidence type="ECO:0000313" key="1">
    <source>
        <dbReference type="EMBL" id="KAK7590303.1"/>
    </source>
</evidence>
<comment type="caution">
    <text evidence="1">The sequence shown here is derived from an EMBL/GenBank/DDBJ whole genome shotgun (WGS) entry which is preliminary data.</text>
</comment>
<evidence type="ECO:0000313" key="2">
    <source>
        <dbReference type="Proteomes" id="UP001367676"/>
    </source>
</evidence>
<dbReference type="AlphaFoldDB" id="A0AAN9TJV8"/>
<organism evidence="1 2">
    <name type="scientific">Parthenolecanium corni</name>
    <dbReference type="NCBI Taxonomy" id="536013"/>
    <lineage>
        <taxon>Eukaryota</taxon>
        <taxon>Metazoa</taxon>
        <taxon>Ecdysozoa</taxon>
        <taxon>Arthropoda</taxon>
        <taxon>Hexapoda</taxon>
        <taxon>Insecta</taxon>
        <taxon>Pterygota</taxon>
        <taxon>Neoptera</taxon>
        <taxon>Paraneoptera</taxon>
        <taxon>Hemiptera</taxon>
        <taxon>Sternorrhyncha</taxon>
        <taxon>Coccoidea</taxon>
        <taxon>Coccidae</taxon>
        <taxon>Parthenolecanium</taxon>
    </lineage>
</organism>
<name>A0AAN9TJV8_9HEMI</name>
<gene>
    <name evidence="1" type="ORF">V9T40_001916</name>
</gene>
<keyword evidence="2" id="KW-1185">Reference proteome</keyword>
<protein>
    <submittedName>
        <fullName evidence="1">Uncharacterized protein</fullName>
    </submittedName>
</protein>
<accession>A0AAN9TJV8</accession>
<dbReference type="Proteomes" id="UP001367676">
    <property type="component" value="Unassembled WGS sequence"/>
</dbReference>
<dbReference type="EMBL" id="JBBCAQ010000022">
    <property type="protein sequence ID" value="KAK7590303.1"/>
    <property type="molecule type" value="Genomic_DNA"/>
</dbReference>